<dbReference type="OrthoDB" id="3209743at2759"/>
<dbReference type="GO" id="GO:0005829">
    <property type="term" value="C:cytosol"/>
    <property type="evidence" value="ECO:0007669"/>
    <property type="project" value="TreeGrafter"/>
</dbReference>
<evidence type="ECO:0000256" key="4">
    <source>
        <dbReference type="ARBA" id="ARBA00022801"/>
    </source>
</evidence>
<dbReference type="Pfam" id="PF00557">
    <property type="entry name" value="Peptidase_M24"/>
    <property type="match status" value="1"/>
</dbReference>
<name>A0A813FNU3_POLGL</name>
<comment type="cofactor">
    <cofactor evidence="5">
        <name>Co(2+)</name>
        <dbReference type="ChEBI" id="CHEBI:48828"/>
    </cofactor>
    <cofactor evidence="5">
        <name>Zn(2+)</name>
        <dbReference type="ChEBI" id="CHEBI:29105"/>
    </cofactor>
    <cofactor evidence="5">
        <name>Mn(2+)</name>
        <dbReference type="ChEBI" id="CHEBI:29035"/>
    </cofactor>
    <cofactor evidence="5">
        <name>Fe(2+)</name>
        <dbReference type="ChEBI" id="CHEBI:29033"/>
    </cofactor>
    <text evidence="5">Binds 2 divalent metal cations per subunit. Has a high-affinity and a low affinity metal-binding site. The true nature of the physiological cofactor is under debate. The enzyme is active with cobalt, zinc, manganese or divalent iron ions.</text>
</comment>
<feature type="domain" description="Peptidase M24" evidence="6">
    <location>
        <begin position="2"/>
        <end position="167"/>
    </location>
</feature>
<dbReference type="EMBL" id="CAJNNV010025373">
    <property type="protein sequence ID" value="CAE8614167.1"/>
    <property type="molecule type" value="Genomic_DNA"/>
</dbReference>
<keyword evidence="2 5" id="KW-0645">Protease</keyword>
<dbReference type="NCBIfam" id="TIGR00500">
    <property type="entry name" value="met_pdase_I"/>
    <property type="match status" value="1"/>
</dbReference>
<dbReference type="SUPFAM" id="SSF55920">
    <property type="entry name" value="Creatinase/aminopeptidase"/>
    <property type="match status" value="1"/>
</dbReference>
<dbReference type="GO" id="GO:0046872">
    <property type="term" value="F:metal ion binding"/>
    <property type="evidence" value="ECO:0007669"/>
    <property type="project" value="UniProtKB-KW"/>
</dbReference>
<evidence type="ECO:0000256" key="1">
    <source>
        <dbReference type="ARBA" id="ARBA00022438"/>
    </source>
</evidence>
<keyword evidence="3 5" id="KW-0479">Metal-binding</keyword>
<dbReference type="PANTHER" id="PTHR43330:SF7">
    <property type="entry name" value="METHIONINE AMINOPEPTIDASE 1"/>
    <property type="match status" value="1"/>
</dbReference>
<evidence type="ECO:0000313" key="8">
    <source>
        <dbReference type="Proteomes" id="UP000654075"/>
    </source>
</evidence>
<dbReference type="GO" id="GO:0070006">
    <property type="term" value="F:metalloaminopeptidase activity"/>
    <property type="evidence" value="ECO:0007669"/>
    <property type="project" value="InterPro"/>
</dbReference>
<comment type="function">
    <text evidence="5">Cotranslationally removes the N-terminal methionine from nascent proteins. The N-terminal methionine is often cleaved when the second residue in the primary sequence is small and uncharged (Met-Ala-, Cys, Gly, Pro, Ser, Thr, or Val).</text>
</comment>
<dbReference type="EC" id="3.4.11.18" evidence="5"/>
<dbReference type="PROSITE" id="PS00680">
    <property type="entry name" value="MAP_1"/>
    <property type="match status" value="1"/>
</dbReference>
<dbReference type="AlphaFoldDB" id="A0A813FNU3"/>
<dbReference type="GO" id="GO:0004239">
    <property type="term" value="F:initiator methionyl aminopeptidase activity"/>
    <property type="evidence" value="ECO:0007669"/>
    <property type="project" value="UniProtKB-EC"/>
</dbReference>
<dbReference type="OMA" id="ICDEESH"/>
<evidence type="ECO:0000259" key="6">
    <source>
        <dbReference type="Pfam" id="PF00557"/>
    </source>
</evidence>
<accession>A0A813FNU3</accession>
<feature type="non-terminal residue" evidence="7">
    <location>
        <position position="194"/>
    </location>
</feature>
<keyword evidence="4" id="KW-0378">Hydrolase</keyword>
<dbReference type="PRINTS" id="PR00599">
    <property type="entry name" value="MAPEPTIDASE"/>
</dbReference>
<evidence type="ECO:0000256" key="5">
    <source>
        <dbReference type="RuleBase" id="RU003653"/>
    </source>
</evidence>
<evidence type="ECO:0000313" key="7">
    <source>
        <dbReference type="EMBL" id="CAE8614167.1"/>
    </source>
</evidence>
<keyword evidence="8" id="KW-1185">Reference proteome</keyword>
<evidence type="ECO:0000256" key="3">
    <source>
        <dbReference type="ARBA" id="ARBA00022723"/>
    </source>
</evidence>
<comment type="catalytic activity">
    <reaction evidence="5">
        <text>Release of N-terminal amino acids, preferentially methionine, from peptides and arylamides.</text>
        <dbReference type="EC" id="3.4.11.18"/>
    </reaction>
</comment>
<keyword evidence="1 5" id="KW-0031">Aminopeptidase</keyword>
<dbReference type="PANTHER" id="PTHR43330">
    <property type="entry name" value="METHIONINE AMINOPEPTIDASE"/>
    <property type="match status" value="1"/>
</dbReference>
<dbReference type="InterPro" id="IPR002467">
    <property type="entry name" value="Pept_M24A_MAP1"/>
</dbReference>
<protein>
    <recommendedName>
        <fullName evidence="5">Methionine aminopeptidase</fullName>
        <ecNumber evidence="5">3.4.11.18</ecNumber>
    </recommendedName>
</protein>
<dbReference type="GO" id="GO:0006508">
    <property type="term" value="P:proteolysis"/>
    <property type="evidence" value="ECO:0007669"/>
    <property type="project" value="UniProtKB-KW"/>
</dbReference>
<comment type="caution">
    <text evidence="7">The sequence shown here is derived from an EMBL/GenBank/DDBJ whole genome shotgun (WGS) entry which is preliminary data.</text>
</comment>
<gene>
    <name evidence="7" type="ORF">PGLA1383_LOCUS31897</name>
</gene>
<sequence>VICHGIPDSRLIEEGDIVNLDVSVCHEGFHSDLNETFFVGICDEESHLVTKTAYNALKEAAALIRPGTLYRQLGGAIEDEATRNGCAAVTAFCGHGVGRLFHGPPDVPHFKKNKAVGIMKPGHVFTVEPMLNLGKSGKERIWPDNWTAVSRSGRRSAQFEQTFLVTEDGFEVLTARTGHDRFSILSFQPAEYQR</sequence>
<dbReference type="InterPro" id="IPR000994">
    <property type="entry name" value="Pept_M24"/>
</dbReference>
<reference evidence="7" key="1">
    <citation type="submission" date="2021-02" db="EMBL/GenBank/DDBJ databases">
        <authorList>
            <person name="Dougan E. K."/>
            <person name="Rhodes N."/>
            <person name="Thang M."/>
            <person name="Chan C."/>
        </authorList>
    </citation>
    <scope>NUCLEOTIDE SEQUENCE</scope>
</reference>
<organism evidence="7 8">
    <name type="scientific">Polarella glacialis</name>
    <name type="common">Dinoflagellate</name>
    <dbReference type="NCBI Taxonomy" id="89957"/>
    <lineage>
        <taxon>Eukaryota</taxon>
        <taxon>Sar</taxon>
        <taxon>Alveolata</taxon>
        <taxon>Dinophyceae</taxon>
        <taxon>Suessiales</taxon>
        <taxon>Suessiaceae</taxon>
        <taxon>Polarella</taxon>
    </lineage>
</organism>
<dbReference type="InterPro" id="IPR036005">
    <property type="entry name" value="Creatinase/aminopeptidase-like"/>
</dbReference>
<dbReference type="Gene3D" id="3.90.230.10">
    <property type="entry name" value="Creatinase/methionine aminopeptidase superfamily"/>
    <property type="match status" value="1"/>
</dbReference>
<proteinExistence type="inferred from homology"/>
<comment type="similarity">
    <text evidence="5">Belongs to the peptidase M24A family.</text>
</comment>
<dbReference type="InterPro" id="IPR001714">
    <property type="entry name" value="Pept_M24_MAP"/>
</dbReference>
<dbReference type="Proteomes" id="UP000654075">
    <property type="component" value="Unassembled WGS sequence"/>
</dbReference>
<evidence type="ECO:0000256" key="2">
    <source>
        <dbReference type="ARBA" id="ARBA00022670"/>
    </source>
</evidence>